<keyword evidence="1" id="KW-0812">Transmembrane</keyword>
<keyword evidence="3" id="KW-1185">Reference proteome</keyword>
<evidence type="ECO:0000256" key="1">
    <source>
        <dbReference type="SAM" id="Phobius"/>
    </source>
</evidence>
<keyword evidence="1" id="KW-0472">Membrane</keyword>
<keyword evidence="1" id="KW-1133">Transmembrane helix</keyword>
<feature type="transmembrane region" description="Helical" evidence="1">
    <location>
        <begin position="41"/>
        <end position="61"/>
    </location>
</feature>
<comment type="caution">
    <text evidence="2">The sequence shown here is derived from an EMBL/GenBank/DDBJ whole genome shotgun (WGS) entry which is preliminary data.</text>
</comment>
<dbReference type="Proteomes" id="UP000187609">
    <property type="component" value="Unassembled WGS sequence"/>
</dbReference>
<dbReference type="EMBL" id="MJEQ01000849">
    <property type="protein sequence ID" value="OIT33623.1"/>
    <property type="molecule type" value="Genomic_DNA"/>
</dbReference>
<reference evidence="2" key="1">
    <citation type="submission" date="2016-11" db="EMBL/GenBank/DDBJ databases">
        <title>The genome of Nicotiana attenuata.</title>
        <authorList>
            <person name="Xu S."/>
            <person name="Brockmoeller T."/>
            <person name="Gaquerel E."/>
            <person name="Navarro A."/>
            <person name="Kuhl H."/>
            <person name="Gase K."/>
            <person name="Ling Z."/>
            <person name="Zhou W."/>
            <person name="Kreitzer C."/>
            <person name="Stanke M."/>
            <person name="Tang H."/>
            <person name="Lyons E."/>
            <person name="Pandey P."/>
            <person name="Pandey S.P."/>
            <person name="Timmermann B."/>
            <person name="Baldwin I.T."/>
        </authorList>
    </citation>
    <scope>NUCLEOTIDE SEQUENCE [LARGE SCALE GENOMIC DNA]</scope>
    <source>
        <strain evidence="2">UT</strain>
    </source>
</reference>
<evidence type="ECO:0000313" key="2">
    <source>
        <dbReference type="EMBL" id="OIT33623.1"/>
    </source>
</evidence>
<dbReference type="Gramene" id="OIT33623">
    <property type="protein sequence ID" value="OIT33623"/>
    <property type="gene ID" value="A4A49_51713"/>
</dbReference>
<sequence length="72" mass="8420">MILLSDNSIVKVLKKHNYEGQSITHAPWKNIIVNYEAIKNIIGLQEIVVCFFIVFPYYFIIRISITFICSKK</sequence>
<organism evidence="2 3">
    <name type="scientific">Nicotiana attenuata</name>
    <name type="common">Coyote tobacco</name>
    <dbReference type="NCBI Taxonomy" id="49451"/>
    <lineage>
        <taxon>Eukaryota</taxon>
        <taxon>Viridiplantae</taxon>
        <taxon>Streptophyta</taxon>
        <taxon>Embryophyta</taxon>
        <taxon>Tracheophyta</taxon>
        <taxon>Spermatophyta</taxon>
        <taxon>Magnoliopsida</taxon>
        <taxon>eudicotyledons</taxon>
        <taxon>Gunneridae</taxon>
        <taxon>Pentapetalae</taxon>
        <taxon>asterids</taxon>
        <taxon>lamiids</taxon>
        <taxon>Solanales</taxon>
        <taxon>Solanaceae</taxon>
        <taxon>Nicotianoideae</taxon>
        <taxon>Nicotianeae</taxon>
        <taxon>Nicotiana</taxon>
    </lineage>
</organism>
<gene>
    <name evidence="2" type="ORF">A4A49_51713</name>
</gene>
<protein>
    <submittedName>
        <fullName evidence="2">Uncharacterized protein</fullName>
    </submittedName>
</protein>
<evidence type="ECO:0000313" key="3">
    <source>
        <dbReference type="Proteomes" id="UP000187609"/>
    </source>
</evidence>
<name>A0A314KWE7_NICAT</name>
<accession>A0A314KWE7</accession>
<proteinExistence type="predicted"/>
<dbReference type="AlphaFoldDB" id="A0A314KWE7"/>